<sequence length="119" mass="13697">MSKLLFKLRNVPDDEALEVRELLELNDIDYFETTPGNWGISMPGLWLHDADDFPRARALLDDYQADRTQRERSRFDELRASGDAPTLWQLLRAKPLVVSIQLVVIALLAYLSLRLFPGL</sequence>
<organism evidence="2 3">
    <name type="scientific">OM182 bacterium BACL3 MAG-120507-bin80</name>
    <dbReference type="NCBI Taxonomy" id="1655577"/>
    <lineage>
        <taxon>Bacteria</taxon>
        <taxon>Pseudomonadati</taxon>
        <taxon>Pseudomonadota</taxon>
        <taxon>Gammaproteobacteria</taxon>
        <taxon>OMG group</taxon>
        <taxon>OM182 clade</taxon>
    </lineage>
</organism>
<evidence type="ECO:0008006" key="4">
    <source>
        <dbReference type="Google" id="ProtNLM"/>
    </source>
</evidence>
<protein>
    <recommendedName>
        <fullName evidence="4">DUF2007 domain-containing protein</fullName>
    </recommendedName>
</protein>
<accession>A0A0R2SFY0</accession>
<name>A0A0R2SFY0_9GAMM</name>
<keyword evidence="1" id="KW-0472">Membrane</keyword>
<reference evidence="2 3" key="1">
    <citation type="submission" date="2015-10" db="EMBL/GenBank/DDBJ databases">
        <title>Metagenome-Assembled Genomes uncover a global brackish microbiome.</title>
        <authorList>
            <person name="Hugerth L.W."/>
            <person name="Larsson J."/>
            <person name="Alneberg J."/>
            <person name="Lindh M.V."/>
            <person name="Legrand C."/>
            <person name="Pinhassi J."/>
            <person name="Andersson A.F."/>
        </authorList>
    </citation>
    <scope>NUCLEOTIDE SEQUENCE [LARGE SCALE GENOMIC DNA]</scope>
    <source>
        <strain evidence="2">BACL4 MAG-120507-bin80</strain>
    </source>
</reference>
<gene>
    <name evidence="2" type="ORF">ABR69_01560</name>
</gene>
<feature type="transmembrane region" description="Helical" evidence="1">
    <location>
        <begin position="96"/>
        <end position="116"/>
    </location>
</feature>
<dbReference type="Pfam" id="PF19661">
    <property type="entry name" value="DUF6164"/>
    <property type="match status" value="1"/>
</dbReference>
<dbReference type="Proteomes" id="UP000051934">
    <property type="component" value="Unassembled WGS sequence"/>
</dbReference>
<dbReference type="InterPro" id="IPR046162">
    <property type="entry name" value="DUF6164"/>
</dbReference>
<keyword evidence="1" id="KW-1133">Transmembrane helix</keyword>
<proteinExistence type="predicted"/>
<dbReference type="AlphaFoldDB" id="A0A0R2SFY0"/>
<comment type="caution">
    <text evidence="2">The sequence shown here is derived from an EMBL/GenBank/DDBJ whole genome shotgun (WGS) entry which is preliminary data.</text>
</comment>
<evidence type="ECO:0000313" key="2">
    <source>
        <dbReference type="EMBL" id="KRO71507.1"/>
    </source>
</evidence>
<evidence type="ECO:0000313" key="3">
    <source>
        <dbReference type="Proteomes" id="UP000051934"/>
    </source>
</evidence>
<keyword evidence="1" id="KW-0812">Transmembrane</keyword>
<dbReference type="EMBL" id="LIBB01000172">
    <property type="protein sequence ID" value="KRO71507.1"/>
    <property type="molecule type" value="Genomic_DNA"/>
</dbReference>
<evidence type="ECO:0000256" key="1">
    <source>
        <dbReference type="SAM" id="Phobius"/>
    </source>
</evidence>